<dbReference type="Gene3D" id="1.10.101.10">
    <property type="entry name" value="PGBD-like superfamily/PGBD"/>
    <property type="match status" value="1"/>
</dbReference>
<dbReference type="PANTHER" id="PTHR10201:SF24">
    <property type="entry name" value="MATRIX METALLOPROTEINASE-14"/>
    <property type="match status" value="1"/>
</dbReference>
<dbReference type="InterPro" id="IPR021158">
    <property type="entry name" value="Pept_M10A_Zn_BS"/>
</dbReference>
<evidence type="ECO:0000256" key="34">
    <source>
        <dbReference type="PIRSR" id="PIRSR621190-1"/>
    </source>
</evidence>
<dbReference type="Gene3D" id="2.60.120.290">
    <property type="entry name" value="Spermadhesin, CUB domain"/>
    <property type="match status" value="1"/>
</dbReference>
<feature type="transmembrane region" description="Helical" evidence="41">
    <location>
        <begin position="981"/>
        <end position="1001"/>
    </location>
</feature>
<dbReference type="CDD" id="cd00094">
    <property type="entry name" value="HX"/>
    <property type="match status" value="1"/>
</dbReference>
<feature type="binding site" evidence="35">
    <location>
        <position position="185"/>
    </location>
    <ligand>
        <name>Zn(2+)</name>
        <dbReference type="ChEBI" id="CHEBI:29105"/>
        <label>1</label>
    </ligand>
</feature>
<dbReference type="PANTHER" id="PTHR10201">
    <property type="entry name" value="MATRIX METALLOPROTEINASE"/>
    <property type="match status" value="1"/>
</dbReference>
<evidence type="ECO:0000256" key="11">
    <source>
        <dbReference type="ARBA" id="ARBA00022583"/>
    </source>
</evidence>
<dbReference type="SMART" id="SM00192">
    <property type="entry name" value="LDLa"/>
    <property type="match status" value="4"/>
</dbReference>
<comment type="subcellular location">
    <subcellularLocation>
        <location evidence="4">Cytoplasm</location>
    </subcellularLocation>
    <subcellularLocation>
        <location evidence="2">Melanosome</location>
    </subcellularLocation>
    <subcellularLocation>
        <location evidence="29">Membrane</location>
        <location evidence="29">Coated pit</location>
    </subcellularLocation>
    <subcellularLocation>
        <location evidence="3">Membrane</location>
        <topology evidence="3">Single-pass type I membrane protein</topology>
    </subcellularLocation>
</comment>
<feature type="binding site" evidence="35">
    <location>
        <position position="323"/>
    </location>
    <ligand>
        <name>Ca(2+)</name>
        <dbReference type="ChEBI" id="CHEBI:29108"/>
        <label>4</label>
    </ligand>
</feature>
<evidence type="ECO:0000256" key="38">
    <source>
        <dbReference type="PROSITE-ProRule" id="PRU00124"/>
    </source>
</evidence>
<feature type="binding site" evidence="35">
    <location>
        <position position="215"/>
    </location>
    <ligand>
        <name>Ca(2+)</name>
        <dbReference type="ChEBI" id="CHEBI:29108"/>
        <label>3</label>
    </ligand>
</feature>
<feature type="disulfide bond" evidence="38">
    <location>
        <begin position="946"/>
        <end position="964"/>
    </location>
</feature>
<feature type="binding site" description="in inhibited form" evidence="35">
    <location>
        <position position="92"/>
    </location>
    <ligand>
        <name>Zn(2+)</name>
        <dbReference type="ChEBI" id="CHEBI:29105"/>
        <label>2</label>
        <note>catalytic</note>
    </ligand>
</feature>
<dbReference type="AlphaFoldDB" id="A0A485MBN3"/>
<feature type="disulfide bond" evidence="38">
    <location>
        <begin position="921"/>
        <end position="936"/>
    </location>
</feature>
<keyword evidence="24" id="KW-0865">Zymogen</keyword>
<keyword evidence="17" id="KW-0677">Repeat</keyword>
<dbReference type="InterPro" id="IPR036375">
    <property type="entry name" value="Hemopexin-like_dom_sf"/>
</dbReference>
<dbReference type="GO" id="GO:0006897">
    <property type="term" value="P:endocytosis"/>
    <property type="evidence" value="ECO:0007669"/>
    <property type="project" value="UniProtKB-KW"/>
</dbReference>
<feature type="compositionally biased region" description="Low complexity" evidence="40">
    <location>
        <begin position="1161"/>
        <end position="1177"/>
    </location>
</feature>
<dbReference type="GO" id="GO:0030198">
    <property type="term" value="P:extracellular matrix organization"/>
    <property type="evidence" value="ECO:0007669"/>
    <property type="project" value="TreeGrafter"/>
</dbReference>
<dbReference type="PROSITE" id="PS01180">
    <property type="entry name" value="CUB"/>
    <property type="match status" value="1"/>
</dbReference>
<keyword evidence="20 35" id="KW-0106">Calcium</keyword>
<comment type="caution">
    <text evidence="38">Lacks conserved residue(s) required for the propagation of feature annotation.</text>
</comment>
<reference evidence="44 45" key="1">
    <citation type="submission" date="2019-01" db="EMBL/GenBank/DDBJ databases">
        <authorList>
            <person name="Alioto T."/>
            <person name="Alioto T."/>
        </authorList>
    </citation>
    <scope>NUCLEOTIDE SEQUENCE [LARGE SCALE GENOMIC DNA]</scope>
</reference>
<evidence type="ECO:0000256" key="25">
    <source>
        <dbReference type="ARBA" id="ARBA00023157"/>
    </source>
</evidence>
<keyword evidence="45" id="KW-1185">Reference proteome</keyword>
<evidence type="ECO:0000256" key="17">
    <source>
        <dbReference type="ARBA" id="ARBA00022737"/>
    </source>
</evidence>
<evidence type="ECO:0000256" key="3">
    <source>
        <dbReference type="ARBA" id="ARBA00004479"/>
    </source>
</evidence>
<evidence type="ECO:0000256" key="19">
    <source>
        <dbReference type="ARBA" id="ARBA00022833"/>
    </source>
</evidence>
<dbReference type="EC" id="3.4.24.80" evidence="7"/>
<dbReference type="GO" id="GO:0048870">
    <property type="term" value="P:cell motility"/>
    <property type="evidence" value="ECO:0007669"/>
    <property type="project" value="UniProtKB-ARBA"/>
</dbReference>
<dbReference type="SUPFAM" id="SSF49854">
    <property type="entry name" value="Spermadhesin, CUB domain"/>
    <property type="match status" value="2"/>
</dbReference>
<dbReference type="SMART" id="SM00120">
    <property type="entry name" value="HX"/>
    <property type="match status" value="4"/>
</dbReference>
<dbReference type="InterPro" id="IPR006026">
    <property type="entry name" value="Peptidase_Metallo"/>
</dbReference>
<evidence type="ECO:0000256" key="30">
    <source>
        <dbReference type="ARBA" id="ARBA00057402"/>
    </source>
</evidence>
<dbReference type="GO" id="GO:0005905">
    <property type="term" value="C:clathrin-coated pit"/>
    <property type="evidence" value="ECO:0007669"/>
    <property type="project" value="UniProtKB-KW"/>
</dbReference>
<dbReference type="PRINTS" id="PR00138">
    <property type="entry name" value="MATRIXIN"/>
</dbReference>
<evidence type="ECO:0000256" key="22">
    <source>
        <dbReference type="ARBA" id="ARBA00023049"/>
    </source>
</evidence>
<dbReference type="SMART" id="SM00235">
    <property type="entry name" value="ZnMc"/>
    <property type="match status" value="1"/>
</dbReference>
<keyword evidence="9" id="KW-0963">Cytoplasm</keyword>
<feature type="compositionally biased region" description="Basic residues" evidence="40">
    <location>
        <begin position="1084"/>
        <end position="1102"/>
    </location>
</feature>
<protein>
    <recommendedName>
        <fullName evidence="31">Low-density lipoprotein receptor-related protein 10</fullName>
        <ecNumber evidence="7">3.4.24.80</ecNumber>
    </recommendedName>
    <alternativeName>
        <fullName evidence="8">Matrix metalloproteinase-14</fullName>
    </alternativeName>
    <alternativeName>
        <fullName evidence="32">Membrane-type matrix metalloproteinase 1</fullName>
    </alternativeName>
    <alternativeName>
        <fullName evidence="33">Membrane-type-1 matrix metalloproteinase</fullName>
    </alternativeName>
</protein>
<dbReference type="GO" id="GO:0031638">
    <property type="term" value="P:zymogen activation"/>
    <property type="evidence" value="ECO:0007669"/>
    <property type="project" value="TreeGrafter"/>
</dbReference>
<feature type="short sequence motif" description="Cysteine switch" evidence="37">
    <location>
        <begin position="90"/>
        <end position="106"/>
    </location>
</feature>
<feature type="disulfide bond" evidence="38">
    <location>
        <begin position="878"/>
        <end position="893"/>
    </location>
</feature>
<proteinExistence type="inferred from homology"/>
<dbReference type="InterPro" id="IPR002172">
    <property type="entry name" value="LDrepeatLR_classA_rpt"/>
</dbReference>
<feature type="binding site" evidence="35">
    <location>
        <position position="187"/>
    </location>
    <ligand>
        <name>Zn(2+)</name>
        <dbReference type="ChEBI" id="CHEBI:29105"/>
        <label>1</label>
    </ligand>
</feature>
<keyword evidence="25 38" id="KW-1015">Disulfide bond</keyword>
<feature type="chain" id="PRO_5019857702" description="Low-density lipoprotein receptor-related protein 10" evidence="42">
    <location>
        <begin position="24"/>
        <end position="1253"/>
    </location>
</feature>
<evidence type="ECO:0000256" key="35">
    <source>
        <dbReference type="PIRSR" id="PIRSR621190-2"/>
    </source>
</evidence>
<feature type="binding site" evidence="35">
    <location>
        <position position="213"/>
    </location>
    <ligand>
        <name>Zn(2+)</name>
        <dbReference type="ChEBI" id="CHEBI:29105"/>
        <label>1</label>
    </ligand>
</feature>
<evidence type="ECO:0000256" key="26">
    <source>
        <dbReference type="ARBA" id="ARBA00023170"/>
    </source>
</evidence>
<comment type="function">
    <text evidence="30">Probable receptor, which is involved in the internalization of lipophilic molecules and/or signal transduction. May be involved in the uptake of lipoprotein APOE in liver.</text>
</comment>
<dbReference type="Pfam" id="PF00431">
    <property type="entry name" value="CUB"/>
    <property type="match status" value="1"/>
</dbReference>
<feature type="binding site" evidence="35">
    <location>
        <position position="370"/>
    </location>
    <ligand>
        <name>Ca(2+)</name>
        <dbReference type="ChEBI" id="CHEBI:29108"/>
        <label>5</label>
    </ligand>
</feature>
<feature type="repeat" description="Hemopexin" evidence="39">
    <location>
        <begin position="315"/>
        <end position="363"/>
    </location>
</feature>
<dbReference type="GO" id="GO:0001501">
    <property type="term" value="P:skeletal system development"/>
    <property type="evidence" value="ECO:0007669"/>
    <property type="project" value="TreeGrafter"/>
</dbReference>
<dbReference type="SUPFAM" id="SSF47090">
    <property type="entry name" value="PGBD-like"/>
    <property type="match status" value="1"/>
</dbReference>
<feature type="active site" evidence="34">
    <location>
        <position position="239"/>
    </location>
</feature>
<feature type="binding site" evidence="35">
    <location>
        <position position="417"/>
    </location>
    <ligand>
        <name>Ca(2+)</name>
        <dbReference type="ChEBI" id="CHEBI:29108"/>
        <label>5</label>
    </ligand>
</feature>
<dbReference type="Pfam" id="PF00413">
    <property type="entry name" value="Peptidase_M10"/>
    <property type="match status" value="1"/>
</dbReference>
<evidence type="ECO:0000256" key="24">
    <source>
        <dbReference type="ARBA" id="ARBA00023145"/>
    </source>
</evidence>
<dbReference type="GO" id="GO:0005615">
    <property type="term" value="C:extracellular space"/>
    <property type="evidence" value="ECO:0007669"/>
    <property type="project" value="TreeGrafter"/>
</dbReference>
<feature type="disulfide bond" evidence="38">
    <location>
        <begin position="687"/>
        <end position="705"/>
    </location>
</feature>
<keyword evidence="27" id="KW-0168">Coated pit</keyword>
<evidence type="ECO:0000256" key="37">
    <source>
        <dbReference type="PIRSR" id="PIRSR621190-5"/>
    </source>
</evidence>
<evidence type="ECO:0000313" key="45">
    <source>
        <dbReference type="Proteomes" id="UP000386466"/>
    </source>
</evidence>
<dbReference type="PROSITE" id="PS00546">
    <property type="entry name" value="CYSTEINE_SWITCH"/>
    <property type="match status" value="1"/>
</dbReference>
<evidence type="ECO:0000256" key="12">
    <source>
        <dbReference type="ARBA" id="ARBA00022670"/>
    </source>
</evidence>
<evidence type="ECO:0000256" key="18">
    <source>
        <dbReference type="ARBA" id="ARBA00022801"/>
    </source>
</evidence>
<keyword evidence="11" id="KW-0254">Endocytosis</keyword>
<keyword evidence="44" id="KW-0449">Lipoprotein</keyword>
<dbReference type="InterPro" id="IPR000859">
    <property type="entry name" value="CUB_dom"/>
</dbReference>
<keyword evidence="13" id="KW-0165">Cleavage on pair of basic residues</keyword>
<evidence type="ECO:0000256" key="20">
    <source>
        <dbReference type="ARBA" id="ARBA00022837"/>
    </source>
</evidence>
<dbReference type="GO" id="GO:0030574">
    <property type="term" value="P:collagen catabolic process"/>
    <property type="evidence" value="ECO:0007669"/>
    <property type="project" value="TreeGrafter"/>
</dbReference>
<feature type="binding site" evidence="35">
    <location>
        <position position="238"/>
    </location>
    <ligand>
        <name>Zn(2+)</name>
        <dbReference type="ChEBI" id="CHEBI:29105"/>
        <label>2</label>
        <note>catalytic</note>
    </ligand>
</feature>
<evidence type="ECO:0000256" key="42">
    <source>
        <dbReference type="SAM" id="SignalP"/>
    </source>
</evidence>
<feature type="repeat" description="Hemopexin" evidence="39">
    <location>
        <begin position="460"/>
        <end position="507"/>
    </location>
</feature>
<comment type="similarity">
    <text evidence="5">Belongs to the LDLR family.</text>
</comment>
<dbReference type="FunFam" id="2.110.10.10:FF:000001">
    <property type="entry name" value="Matrix metallopeptidase 24"/>
    <property type="match status" value="1"/>
</dbReference>
<feature type="region of interest" description="Disordered" evidence="40">
    <location>
        <begin position="283"/>
        <end position="315"/>
    </location>
</feature>
<dbReference type="FunFam" id="4.10.400.10:FF:000050">
    <property type="entry name" value="low-density lipoprotein receptor-related protein 10"/>
    <property type="match status" value="1"/>
</dbReference>
<keyword evidence="14 41" id="KW-0812">Transmembrane</keyword>
<keyword evidence="22" id="KW-0482">Metalloprotease</keyword>
<evidence type="ECO:0000256" key="16">
    <source>
        <dbReference type="ARBA" id="ARBA00022729"/>
    </source>
</evidence>
<organism evidence="44 45">
    <name type="scientific">Lynx pardinus</name>
    <name type="common">Iberian lynx</name>
    <name type="synonym">Felis pardina</name>
    <dbReference type="NCBI Taxonomy" id="191816"/>
    <lineage>
        <taxon>Eukaryota</taxon>
        <taxon>Metazoa</taxon>
        <taxon>Chordata</taxon>
        <taxon>Craniata</taxon>
        <taxon>Vertebrata</taxon>
        <taxon>Euteleostomi</taxon>
        <taxon>Mammalia</taxon>
        <taxon>Eutheria</taxon>
        <taxon>Laurasiatheria</taxon>
        <taxon>Carnivora</taxon>
        <taxon>Feliformia</taxon>
        <taxon>Felidae</taxon>
        <taxon>Felinae</taxon>
        <taxon>Lynx</taxon>
    </lineage>
</organism>
<dbReference type="Gene3D" id="3.40.390.10">
    <property type="entry name" value="Collagenase (Catalytic Domain)"/>
    <property type="match status" value="1"/>
</dbReference>
<evidence type="ECO:0000256" key="2">
    <source>
        <dbReference type="ARBA" id="ARBA00004223"/>
    </source>
</evidence>
<accession>A0A485MBN3</accession>
<dbReference type="InterPro" id="IPR035914">
    <property type="entry name" value="Sperma_CUB_dom_sf"/>
</dbReference>
<evidence type="ECO:0000256" key="41">
    <source>
        <dbReference type="SAM" id="Phobius"/>
    </source>
</evidence>
<dbReference type="FunFam" id="4.10.400.10:FF:000091">
    <property type="entry name" value="Low-density lipoprotein receptor (Ldl)"/>
    <property type="match status" value="1"/>
</dbReference>
<dbReference type="Pfam" id="PF00057">
    <property type="entry name" value="Ldl_recept_a"/>
    <property type="match status" value="2"/>
</dbReference>
<dbReference type="CDD" id="cd04278">
    <property type="entry name" value="ZnMc_MMP"/>
    <property type="match status" value="1"/>
</dbReference>
<evidence type="ECO:0000259" key="43">
    <source>
        <dbReference type="PROSITE" id="PS01180"/>
    </source>
</evidence>
<evidence type="ECO:0000256" key="39">
    <source>
        <dbReference type="PROSITE-ProRule" id="PRU01011"/>
    </source>
</evidence>
<feature type="binding site" evidence="35">
    <location>
        <position position="256"/>
    </location>
    <ligand>
        <name>Zn(2+)</name>
        <dbReference type="ChEBI" id="CHEBI:29105"/>
        <label>2</label>
        <note>catalytic</note>
    </ligand>
</feature>
<feature type="compositionally biased region" description="Pro residues" evidence="40">
    <location>
        <begin position="1206"/>
        <end position="1218"/>
    </location>
</feature>
<comment type="catalytic activity">
    <reaction evidence="1">
        <text>Endopeptidase activity. Activates progelatinase A by cleavage of the propeptide at 37-Asn-|-Leu-38. Other bonds hydrolyzed include 35-Gly-|-Ile-36 in the propeptide of collagenase 3, and 341-Asn-|-Phe-342, 441-Asp-|-Leu-442 and 354-Gln-|-Thr-355 in the aggrecan interglobular domain.</text>
        <dbReference type="EC" id="3.4.24.80"/>
    </reaction>
</comment>
<evidence type="ECO:0000256" key="36">
    <source>
        <dbReference type="PIRSR" id="PIRSR621190-4"/>
    </source>
</evidence>
<dbReference type="InterPro" id="IPR021190">
    <property type="entry name" value="Pept_M10A"/>
</dbReference>
<dbReference type="SUPFAM" id="SSF50923">
    <property type="entry name" value="Hemopexin-like domain"/>
    <property type="match status" value="1"/>
</dbReference>
<dbReference type="InterPro" id="IPR001818">
    <property type="entry name" value="Pept_M10_metallopeptidase"/>
</dbReference>
<dbReference type="PROSITE" id="PS51642">
    <property type="entry name" value="HEMOPEXIN_2"/>
    <property type="match status" value="4"/>
</dbReference>
<dbReference type="InterPro" id="IPR036366">
    <property type="entry name" value="PGBDSf"/>
</dbReference>
<comment type="cofactor">
    <cofactor evidence="35">
        <name>Zn(2+)</name>
        <dbReference type="ChEBI" id="CHEBI:29105"/>
    </cofactor>
    <text evidence="35">Binds 2 Zn(2+) ions per subunit.</text>
</comment>
<keyword evidence="19 35" id="KW-0862">Zinc</keyword>
<evidence type="ECO:0000256" key="13">
    <source>
        <dbReference type="ARBA" id="ARBA00022685"/>
    </source>
</evidence>
<dbReference type="PROSITE" id="PS00024">
    <property type="entry name" value="HEMOPEXIN"/>
    <property type="match status" value="1"/>
</dbReference>
<feature type="compositionally biased region" description="Low complexity" evidence="40">
    <location>
        <begin position="1185"/>
        <end position="1205"/>
    </location>
</feature>
<feature type="binding site" evidence="35">
    <location>
        <position position="200"/>
    </location>
    <ligand>
        <name>Zn(2+)</name>
        <dbReference type="ChEBI" id="CHEBI:29105"/>
        <label>1</label>
    </ligand>
</feature>
<dbReference type="Pfam" id="PF00045">
    <property type="entry name" value="Hemopexin"/>
    <property type="match status" value="4"/>
</dbReference>
<dbReference type="SMART" id="SM00042">
    <property type="entry name" value="CUB"/>
    <property type="match status" value="1"/>
</dbReference>
<dbReference type="CDD" id="cd00041">
    <property type="entry name" value="CUB"/>
    <property type="match status" value="1"/>
</dbReference>
<dbReference type="GO" id="GO:0042470">
    <property type="term" value="C:melanosome"/>
    <property type="evidence" value="ECO:0007669"/>
    <property type="project" value="UniProtKB-SubCell"/>
</dbReference>
<dbReference type="CDD" id="cd00112">
    <property type="entry name" value="LDLa"/>
    <property type="match status" value="3"/>
</dbReference>
<keyword evidence="15 35" id="KW-0479">Metal-binding</keyword>
<keyword evidence="26" id="KW-0675">Receptor</keyword>
<feature type="signal peptide" evidence="42">
    <location>
        <begin position="1"/>
        <end position="23"/>
    </location>
</feature>
<evidence type="ECO:0000256" key="14">
    <source>
        <dbReference type="ARBA" id="ARBA00022692"/>
    </source>
</evidence>
<dbReference type="SUPFAM" id="SSF57424">
    <property type="entry name" value="LDL receptor-like module"/>
    <property type="match status" value="3"/>
</dbReference>
<keyword evidence="23 41" id="KW-0472">Membrane</keyword>
<dbReference type="InterPro" id="IPR023415">
    <property type="entry name" value="LDLR_class-A_CS"/>
</dbReference>
<evidence type="ECO:0000256" key="33">
    <source>
        <dbReference type="ARBA" id="ARBA00077265"/>
    </source>
</evidence>
<dbReference type="InterPro" id="IPR018486">
    <property type="entry name" value="Hemopexin_CS"/>
</dbReference>
<dbReference type="Gene3D" id="2.110.10.10">
    <property type="entry name" value="Hemopexin-like domain"/>
    <property type="match status" value="1"/>
</dbReference>
<keyword evidence="18" id="KW-0378">Hydrolase</keyword>
<evidence type="ECO:0000256" key="1">
    <source>
        <dbReference type="ARBA" id="ARBA00001718"/>
    </source>
</evidence>
<evidence type="ECO:0000256" key="28">
    <source>
        <dbReference type="ARBA" id="ARBA00023180"/>
    </source>
</evidence>
<dbReference type="SUPFAM" id="SSF55486">
    <property type="entry name" value="Metalloproteases ('zincins'), catalytic domain"/>
    <property type="match status" value="1"/>
</dbReference>
<comment type="cofactor">
    <cofactor evidence="35">
        <name>Ca(2+)</name>
        <dbReference type="ChEBI" id="CHEBI:29108"/>
    </cofactor>
    <text evidence="35">Can bind about 5 Ca(2+) ions per subunit.</text>
</comment>
<feature type="binding site" evidence="35">
    <location>
        <position position="248"/>
    </location>
    <ligand>
        <name>Zn(2+)</name>
        <dbReference type="ChEBI" id="CHEBI:29105"/>
        <label>2</label>
        <note>catalytic</note>
    </ligand>
</feature>
<keyword evidence="28" id="KW-0325">Glycoprotein</keyword>
<dbReference type="GO" id="GO:0008270">
    <property type="term" value="F:zinc ion binding"/>
    <property type="evidence" value="ECO:0007669"/>
    <property type="project" value="InterPro"/>
</dbReference>
<feature type="domain" description="CUB" evidence="43">
    <location>
        <begin position="732"/>
        <end position="845"/>
    </location>
</feature>
<feature type="binding site" evidence="35">
    <location>
        <position position="207"/>
    </location>
    <ligand>
        <name>Ca(2+)</name>
        <dbReference type="ChEBI" id="CHEBI:29108"/>
        <label>2</label>
    </ligand>
</feature>
<evidence type="ECO:0000256" key="21">
    <source>
        <dbReference type="ARBA" id="ARBA00022989"/>
    </source>
</evidence>
<dbReference type="InterPro" id="IPR036365">
    <property type="entry name" value="PGBD-like_sf"/>
</dbReference>
<dbReference type="Gene3D" id="4.10.400.10">
    <property type="entry name" value="Low-density Lipoprotein Receptor"/>
    <property type="match status" value="4"/>
</dbReference>
<keyword evidence="16 42" id="KW-0732">Signal</keyword>
<dbReference type="GO" id="GO:0031012">
    <property type="term" value="C:extracellular matrix"/>
    <property type="evidence" value="ECO:0007669"/>
    <property type="project" value="InterPro"/>
</dbReference>
<evidence type="ECO:0000256" key="10">
    <source>
        <dbReference type="ARBA" id="ARBA00022553"/>
    </source>
</evidence>
<keyword evidence="10" id="KW-0597">Phosphoprotein</keyword>
<feature type="binding site" evidence="35">
    <location>
        <position position="211"/>
    </location>
    <ligand>
        <name>Ca(2+)</name>
        <dbReference type="ChEBI" id="CHEBI:29108"/>
        <label>2</label>
    </ligand>
</feature>
<feature type="region of interest" description="Disordered" evidence="40">
    <location>
        <begin position="1076"/>
        <end position="1228"/>
    </location>
</feature>
<evidence type="ECO:0000256" key="8">
    <source>
        <dbReference type="ARBA" id="ARBA00020199"/>
    </source>
</evidence>
<dbReference type="EMBL" id="CAAGRJ010000170">
    <property type="protein sequence ID" value="VFV17699.1"/>
    <property type="molecule type" value="Genomic_DNA"/>
</dbReference>
<evidence type="ECO:0000256" key="5">
    <source>
        <dbReference type="ARBA" id="ARBA00009939"/>
    </source>
</evidence>
<feature type="repeat" description="Hemopexin" evidence="39">
    <location>
        <begin position="411"/>
        <end position="459"/>
    </location>
</feature>
<dbReference type="Proteomes" id="UP000386466">
    <property type="component" value="Unassembled WGS sequence"/>
</dbReference>
<evidence type="ECO:0000256" key="31">
    <source>
        <dbReference type="ARBA" id="ARBA00074258"/>
    </source>
</evidence>
<evidence type="ECO:0000256" key="9">
    <source>
        <dbReference type="ARBA" id="ARBA00022490"/>
    </source>
</evidence>
<dbReference type="FunFam" id="3.40.390.10:FF:000005">
    <property type="entry name" value="Matrix metallopeptidase 16"/>
    <property type="match status" value="1"/>
</dbReference>
<evidence type="ECO:0000313" key="44">
    <source>
        <dbReference type="EMBL" id="VFV17699.1"/>
    </source>
</evidence>
<dbReference type="InterPro" id="IPR018487">
    <property type="entry name" value="Hemopexin-like_repeat"/>
</dbReference>
<feature type="binding site" evidence="35">
    <location>
        <position position="218"/>
    </location>
    <ligand>
        <name>Ca(2+)</name>
        <dbReference type="ChEBI" id="CHEBI:29108"/>
        <label>3</label>
    </ligand>
</feature>
<dbReference type="GO" id="GO:0004222">
    <property type="term" value="F:metalloendopeptidase activity"/>
    <property type="evidence" value="ECO:0007669"/>
    <property type="project" value="InterPro"/>
</dbReference>
<evidence type="ECO:0000256" key="15">
    <source>
        <dbReference type="ARBA" id="ARBA00022723"/>
    </source>
</evidence>
<feature type="modified residue" description="Phosphotyrosine; by PKDCC" evidence="36">
    <location>
        <position position="398"/>
    </location>
</feature>
<evidence type="ECO:0000256" key="27">
    <source>
        <dbReference type="ARBA" id="ARBA00023176"/>
    </source>
</evidence>
<dbReference type="PROSITE" id="PS01209">
    <property type="entry name" value="LDLRA_1"/>
    <property type="match status" value="1"/>
</dbReference>
<evidence type="ECO:0000256" key="6">
    <source>
        <dbReference type="ARBA" id="ARBA00010370"/>
    </source>
</evidence>
<feature type="binding site" evidence="35">
    <location>
        <position position="218"/>
    </location>
    <ligand>
        <name>Ca(2+)</name>
        <dbReference type="ChEBI" id="CHEBI:29108"/>
        <label>1</label>
    </ligand>
</feature>
<dbReference type="InterPro" id="IPR000585">
    <property type="entry name" value="Hemopexin-like_dom"/>
</dbReference>
<evidence type="ECO:0000256" key="32">
    <source>
        <dbReference type="ARBA" id="ARBA00075845"/>
    </source>
</evidence>
<dbReference type="FunFam" id="1.10.101.10:FF:000002">
    <property type="entry name" value="Matrix metalloproteinase-14 preproprotein"/>
    <property type="match status" value="1"/>
</dbReference>
<dbReference type="GO" id="GO:0005886">
    <property type="term" value="C:plasma membrane"/>
    <property type="evidence" value="ECO:0007669"/>
    <property type="project" value="TreeGrafter"/>
</dbReference>
<comment type="similarity">
    <text evidence="6">Belongs to the peptidase M10A family.</text>
</comment>
<dbReference type="PROSITE" id="PS50068">
    <property type="entry name" value="LDLRA_2"/>
    <property type="match status" value="4"/>
</dbReference>
<feature type="disulfide bond" evidence="38">
    <location>
        <begin position="939"/>
        <end position="951"/>
    </location>
</feature>
<evidence type="ECO:0000256" key="7">
    <source>
        <dbReference type="ARBA" id="ARBA00012342"/>
    </source>
</evidence>
<dbReference type="Pfam" id="PF01471">
    <property type="entry name" value="PG_binding_1"/>
    <property type="match status" value="1"/>
</dbReference>
<feature type="binding site" evidence="35">
    <location>
        <position position="242"/>
    </location>
    <ligand>
        <name>Zn(2+)</name>
        <dbReference type="ChEBI" id="CHEBI:29105"/>
        <label>2</label>
        <note>catalytic</note>
    </ligand>
</feature>
<feature type="binding site" evidence="35">
    <location>
        <position position="209"/>
    </location>
    <ligand>
        <name>Ca(2+)</name>
        <dbReference type="ChEBI" id="CHEBI:29108"/>
        <label>2</label>
    </ligand>
</feature>
<name>A0A485MBN3_LYNPA</name>
<feature type="disulfide bond" evidence="38">
    <location>
        <begin position="699"/>
        <end position="714"/>
    </location>
</feature>
<evidence type="ECO:0000256" key="4">
    <source>
        <dbReference type="ARBA" id="ARBA00004496"/>
    </source>
</evidence>
<dbReference type="InterPro" id="IPR033739">
    <property type="entry name" value="M10A_MMP"/>
</dbReference>
<dbReference type="InterPro" id="IPR036055">
    <property type="entry name" value="LDL_receptor-like_sf"/>
</dbReference>
<dbReference type="InterPro" id="IPR002477">
    <property type="entry name" value="Peptidoglycan-bd-like"/>
</dbReference>
<evidence type="ECO:0000256" key="40">
    <source>
        <dbReference type="SAM" id="MobiDB-lite"/>
    </source>
</evidence>
<dbReference type="FunFam" id="4.10.400.10:FF:000055">
    <property type="entry name" value="Low-density lipoprotein receptor-related protein 10"/>
    <property type="match status" value="1"/>
</dbReference>
<dbReference type="InterPro" id="IPR024079">
    <property type="entry name" value="MetalloPept_cat_dom_sf"/>
</dbReference>
<feature type="binding site" evidence="35">
    <location>
        <position position="193"/>
    </location>
    <ligand>
        <name>Ca(2+)</name>
        <dbReference type="ChEBI" id="CHEBI:29108"/>
        <label>3</label>
    </ligand>
</feature>
<feature type="binding site" evidence="35">
    <location>
        <position position="192"/>
    </location>
    <ligand>
        <name>Ca(2+)</name>
        <dbReference type="ChEBI" id="CHEBI:29108"/>
        <label>3</label>
    </ligand>
</feature>
<feature type="binding site" evidence="35">
    <location>
        <position position="175"/>
    </location>
    <ligand>
        <name>Ca(2+)</name>
        <dbReference type="ChEBI" id="CHEBI:29108"/>
        <label>2</label>
    </ligand>
</feature>
<gene>
    <name evidence="44" type="ORF">LYPA_23C022365</name>
</gene>
<evidence type="ECO:0000256" key="29">
    <source>
        <dbReference type="ARBA" id="ARBA00037878"/>
    </source>
</evidence>
<feature type="repeat" description="Hemopexin" evidence="39">
    <location>
        <begin position="364"/>
        <end position="409"/>
    </location>
</feature>
<keyword evidence="21 41" id="KW-1133">Transmembrane helix</keyword>
<dbReference type="GO" id="GO:0009653">
    <property type="term" value="P:anatomical structure morphogenesis"/>
    <property type="evidence" value="ECO:0007669"/>
    <property type="project" value="UniProtKB-ARBA"/>
</dbReference>
<evidence type="ECO:0000256" key="23">
    <source>
        <dbReference type="ARBA" id="ARBA00023136"/>
    </source>
</evidence>
<keyword evidence="12" id="KW-0645">Protease</keyword>
<feature type="disulfide bond" evidence="38">
    <location>
        <begin position="958"/>
        <end position="973"/>
    </location>
</feature>
<sequence length="1253" mass="137733">MSPAPRPAGGLLLPLLTLTTALASLSSAQSSFSPEAWLQQYGYLPPGDLRTHTQRSPQSLSAAIAAMQRFYGLRVTGKADADTMKAMRRPRCGVPDKFGAEIKANVRRKRYAIQGLKWQHNEITFCIQNYTPKVGEHATFEAIRKAFRVWESATPLRFREVPYAYIREGHEKQADIMIFFAEGFHGDSTPFDGEGGFLAHAYFPGPNIGGDTHFDSAEPWTVRNEDLNGNDIFLVAVHELGHALGLEHSNDPSAIMAPFYQWMDTENFVLPDDDRRGIQQLYGSESGFPTKMPPQPRTTSRPSVPDKPKNPTYGPNICDGNFDTVAVLRGEMFVFKERWFWRVRNNQVMDGYPMPIGQFWRGLPASINTAYERKDGKFVFFKGDKHWVFDEASLEPGYPKHIKELGRGLPTDKIDAALFWMPNGKTYFFRGNKYYRFNEELRAVDSEYPKNIKVWEGIPESPRGSFMGSDEVFTYFYKGNKYWKFNNQKLKVEPGYPKSALRDWMGCPSSGGRPDEGTEEETEVIIIEVDEEGGGAVSAAAVVLPVLLLLLMGGAVAYPDRIIFPNPACEDPPAVLLEVQGTLQRPLRDSRSSPANCTWLILGSKEQTVTVRFQKLRLACGSERLILRSPLQPQISLCEAPASPLQLPGGNVTITYSYAGARAPVGQGFLLSYSQDWLMCLEEEFQCLNHRCVPLAQRCDRIDACGDGSDEAGCSSDPFPDLTPAPVPTPPCNHTLEDFYGVFSSPGYSHLASGSHPQSCLWLLDPHDGRRLAVRFTALDLGYGDAVHVYDGPGPPKTPRLLRSLTHFSNGKSVTVETLSGQAIVAYHTVAWSHGRGFNATYHVRGYCLPWDRPCGLGTGLGASEGLGERCYSEAQRCDGSWDCADGTDEENCPGCPPGHFPCGPAGTTSTTACYLPADRCNYQTFCADGADERRCRHCQPGNFRCRDEKCVYETWVCDGQPDCADGSDEWDCSYALPRKVITAAVIGSLVCGLLLVIALGCTCKLYAIRTQEYSIFAPLSRMEAEIVQQQAPPSYGQLIAQGAIPPVEDFPTENPNDNSVLGNLRSLLQILRQDMTPGGASGARRRQRGRSMRRLVRRLRRWGLLPRTNPPARNPETRSQVTPSAAPLESLDGNAGPAHEGGAEGGQDGEQAPPLPVKAPLPSTSTSPALPTISEAPGPPPSMSPESSLLSGVVQALRGRLLPSLRPPGPTRTPPEPHTTVLSPEDEDDVLLVPLAEPGVWVVEAEDEPLLA</sequence>
<feature type="disulfide bond" evidence="38">
    <location>
        <begin position="680"/>
        <end position="692"/>
    </location>
</feature>